<dbReference type="EMBL" id="QFOT01000040">
    <property type="protein sequence ID" value="PZP56046.1"/>
    <property type="molecule type" value="Genomic_DNA"/>
</dbReference>
<accession>A0A2W5HD14</accession>
<reference evidence="1 2" key="1">
    <citation type="submission" date="2017-08" db="EMBL/GenBank/DDBJ databases">
        <title>Infants hospitalized years apart are colonized by the same room-sourced microbial strains.</title>
        <authorList>
            <person name="Brooks B."/>
            <person name="Olm M.R."/>
            <person name="Firek B.A."/>
            <person name="Baker R."/>
            <person name="Thomas B.C."/>
            <person name="Morowitz M.J."/>
            <person name="Banfield J.F."/>
        </authorList>
    </citation>
    <scope>NUCLEOTIDE SEQUENCE [LARGE SCALE GENOMIC DNA]</scope>
    <source>
        <strain evidence="1">S2_006_000_R2_64</strain>
    </source>
</reference>
<gene>
    <name evidence="1" type="ORF">DI586_04980</name>
</gene>
<evidence type="ECO:0000313" key="2">
    <source>
        <dbReference type="Proteomes" id="UP000249739"/>
    </source>
</evidence>
<dbReference type="Proteomes" id="UP000249739">
    <property type="component" value="Unassembled WGS sequence"/>
</dbReference>
<organism evidence="1 2">
    <name type="scientific">Micavibrio aeruginosavorus</name>
    <dbReference type="NCBI Taxonomy" id="349221"/>
    <lineage>
        <taxon>Bacteria</taxon>
        <taxon>Pseudomonadati</taxon>
        <taxon>Bdellovibrionota</taxon>
        <taxon>Bdellovibrionia</taxon>
        <taxon>Bdellovibrionales</taxon>
        <taxon>Pseudobdellovibrionaceae</taxon>
        <taxon>Micavibrio</taxon>
    </lineage>
</organism>
<comment type="caution">
    <text evidence="1">The sequence shown here is derived from an EMBL/GenBank/DDBJ whole genome shotgun (WGS) entry which is preliminary data.</text>
</comment>
<dbReference type="AlphaFoldDB" id="A0A2W5HD14"/>
<proteinExistence type="predicted"/>
<sequence>MTYAPVPLKMMPPESGIELLNLLQDAGFDNPVLFGGCLRDSFRKAAFNDLDIRVGVAPAFHGASVIESAKTYLDDIPEVEILRMPRERGGYGYKKRSNDGFGVTEFRFRTLFNFKGYGIPADIVAMESIPNIDDIVMDADAPINGIALKLGEPVMAHPYFEEDIASATYAILRTDPRDIADSVKRFQAIAPRFPGLKIVMNKDLT</sequence>
<protein>
    <recommendedName>
        <fullName evidence="3">Poly A polymerase head domain-containing protein</fullName>
    </recommendedName>
</protein>
<name>A0A2W5HD14_9BACT</name>
<evidence type="ECO:0008006" key="3">
    <source>
        <dbReference type="Google" id="ProtNLM"/>
    </source>
</evidence>
<evidence type="ECO:0000313" key="1">
    <source>
        <dbReference type="EMBL" id="PZP56046.1"/>
    </source>
</evidence>